<dbReference type="BioCyc" id="LBOR1193007:G11KN-2295-MONOMER"/>
<dbReference type="EMBL" id="AKWO02000048">
    <property type="protein sequence ID" value="EMG00154.1"/>
    <property type="molecule type" value="Genomic_DNA"/>
</dbReference>
<gene>
    <name evidence="1" type="ORF">LEP1GSC123_1459</name>
</gene>
<comment type="caution">
    <text evidence="1">The sequence shown here is derived from an EMBL/GenBank/DDBJ whole genome shotgun (WGS) entry which is preliminary data.</text>
</comment>
<dbReference type="Proteomes" id="UP000011783">
    <property type="component" value="Unassembled WGS sequence"/>
</dbReference>
<proteinExistence type="predicted"/>
<organism evidence="1 2">
    <name type="scientific">Leptospira borgpetersenii str. 200701203</name>
    <dbReference type="NCBI Taxonomy" id="1193007"/>
    <lineage>
        <taxon>Bacteria</taxon>
        <taxon>Pseudomonadati</taxon>
        <taxon>Spirochaetota</taxon>
        <taxon>Spirochaetia</taxon>
        <taxon>Leptospirales</taxon>
        <taxon>Leptospiraceae</taxon>
        <taxon>Leptospira</taxon>
    </lineage>
</organism>
<sequence>MILNEIIISTEKIDNVQVIKLQGSINSFTEKNSEISFRFRSVPVP</sequence>
<evidence type="ECO:0000313" key="1">
    <source>
        <dbReference type="EMBL" id="EMG00154.1"/>
    </source>
</evidence>
<protein>
    <submittedName>
        <fullName evidence="1">Uncharacterized protein</fullName>
    </submittedName>
</protein>
<dbReference type="AlphaFoldDB" id="M3GZ90"/>
<evidence type="ECO:0000313" key="2">
    <source>
        <dbReference type="Proteomes" id="UP000011783"/>
    </source>
</evidence>
<accession>M3GZ90</accession>
<name>M3GZ90_LEPBO</name>
<reference evidence="1 2" key="1">
    <citation type="submission" date="2013-01" db="EMBL/GenBank/DDBJ databases">
        <authorList>
            <person name="Harkins D.M."/>
            <person name="Durkin A.S."/>
            <person name="Brinkac L.M."/>
            <person name="Haft D.H."/>
            <person name="Selengut J.D."/>
            <person name="Sanka R."/>
            <person name="DePew J."/>
            <person name="Purushe J."/>
            <person name="Picardeau M."/>
            <person name="Werts C."/>
            <person name="Goarant C."/>
            <person name="Vinetz J.M."/>
            <person name="Sutton G.G."/>
            <person name="Nierman W.C."/>
            <person name="Fouts D.E."/>
        </authorList>
    </citation>
    <scope>NUCLEOTIDE SEQUENCE [LARGE SCALE GENOMIC DNA]</scope>
    <source>
        <strain evidence="1 2">200701203</strain>
    </source>
</reference>